<dbReference type="PANTHER" id="PTHR21015:SF22">
    <property type="entry name" value="GLYCOSYLTRANSFERASE"/>
    <property type="match status" value="1"/>
</dbReference>
<keyword evidence="9 10" id="KW-0961">Cell wall biogenesis/degradation</keyword>
<dbReference type="InterPro" id="IPR006009">
    <property type="entry name" value="GlcNAc_MurG"/>
</dbReference>
<feature type="binding site" evidence="10">
    <location>
        <position position="124"/>
    </location>
    <ligand>
        <name>UDP-N-acetyl-alpha-D-glucosamine</name>
        <dbReference type="ChEBI" id="CHEBI:57705"/>
    </ligand>
</feature>
<dbReference type="AlphaFoldDB" id="A0A926EXE1"/>
<dbReference type="Proteomes" id="UP000601522">
    <property type="component" value="Unassembled WGS sequence"/>
</dbReference>
<evidence type="ECO:0000256" key="7">
    <source>
        <dbReference type="ARBA" id="ARBA00023136"/>
    </source>
</evidence>
<feature type="binding site" evidence="10">
    <location>
        <position position="196"/>
    </location>
    <ligand>
        <name>UDP-N-acetyl-alpha-D-glucosamine</name>
        <dbReference type="ChEBI" id="CHEBI:57705"/>
    </ligand>
</feature>
<name>A0A926EXE1_9FIRM</name>
<evidence type="ECO:0000256" key="1">
    <source>
        <dbReference type="ARBA" id="ARBA00022475"/>
    </source>
</evidence>
<keyword evidence="5 10" id="KW-0133">Cell shape</keyword>
<evidence type="ECO:0000256" key="9">
    <source>
        <dbReference type="ARBA" id="ARBA00023316"/>
    </source>
</evidence>
<evidence type="ECO:0000256" key="10">
    <source>
        <dbReference type="HAMAP-Rule" id="MF_00033"/>
    </source>
</evidence>
<evidence type="ECO:0000256" key="6">
    <source>
        <dbReference type="ARBA" id="ARBA00022984"/>
    </source>
</evidence>
<keyword evidence="1 10" id="KW-1003">Cell membrane</keyword>
<evidence type="ECO:0000256" key="3">
    <source>
        <dbReference type="ARBA" id="ARBA00022676"/>
    </source>
</evidence>
<dbReference type="GO" id="GO:0051301">
    <property type="term" value="P:cell division"/>
    <property type="evidence" value="ECO:0007669"/>
    <property type="project" value="UniProtKB-KW"/>
</dbReference>
<dbReference type="GO" id="GO:0071555">
    <property type="term" value="P:cell wall organization"/>
    <property type="evidence" value="ECO:0007669"/>
    <property type="project" value="UniProtKB-KW"/>
</dbReference>
<dbReference type="Pfam" id="PF04101">
    <property type="entry name" value="Glyco_tran_28_C"/>
    <property type="match status" value="1"/>
</dbReference>
<dbReference type="GO" id="GO:0005975">
    <property type="term" value="P:carbohydrate metabolic process"/>
    <property type="evidence" value="ECO:0007669"/>
    <property type="project" value="InterPro"/>
</dbReference>
<keyword evidence="2 10" id="KW-0132">Cell division</keyword>
<dbReference type="EMBL" id="JACRTK010000002">
    <property type="protein sequence ID" value="MBC8590711.1"/>
    <property type="molecule type" value="Genomic_DNA"/>
</dbReference>
<evidence type="ECO:0000256" key="5">
    <source>
        <dbReference type="ARBA" id="ARBA00022960"/>
    </source>
</evidence>
<evidence type="ECO:0000313" key="14">
    <source>
        <dbReference type="Proteomes" id="UP000601522"/>
    </source>
</evidence>
<comment type="similarity">
    <text evidence="10">Belongs to the glycosyltransferase 28 family. MurG subfamily.</text>
</comment>
<comment type="caution">
    <text evidence="10">Lacks conserved residue(s) required for the propagation of feature annotation.</text>
</comment>
<comment type="caution">
    <text evidence="13">The sequence shown here is derived from an EMBL/GenBank/DDBJ whole genome shotgun (WGS) entry which is preliminary data.</text>
</comment>
<accession>A0A926EXE1</accession>
<dbReference type="GO" id="GO:0008360">
    <property type="term" value="P:regulation of cell shape"/>
    <property type="evidence" value="ECO:0007669"/>
    <property type="project" value="UniProtKB-KW"/>
</dbReference>
<dbReference type="PANTHER" id="PTHR21015">
    <property type="entry name" value="UDP-N-ACETYLGLUCOSAMINE--N-ACETYLMURAMYL-(PENTAPEPTIDE) PYROPHOSPHORYL-UNDECAPRENOL N-ACETYLGLUCOSAMINE TRANSFERASE 1"/>
    <property type="match status" value="1"/>
</dbReference>
<dbReference type="RefSeq" id="WP_249323547.1">
    <property type="nucleotide sequence ID" value="NZ_JACRTK010000002.1"/>
</dbReference>
<feature type="binding site" evidence="10">
    <location>
        <position position="166"/>
    </location>
    <ligand>
        <name>UDP-N-acetyl-alpha-D-glucosamine</name>
        <dbReference type="ChEBI" id="CHEBI:57705"/>
    </ligand>
</feature>
<feature type="domain" description="Glycosyl transferase family 28 C-terminal" evidence="12">
    <location>
        <begin position="190"/>
        <end position="352"/>
    </location>
</feature>
<keyword evidence="14" id="KW-1185">Reference proteome</keyword>
<evidence type="ECO:0000256" key="4">
    <source>
        <dbReference type="ARBA" id="ARBA00022679"/>
    </source>
</evidence>
<evidence type="ECO:0000313" key="13">
    <source>
        <dbReference type="EMBL" id="MBC8590711.1"/>
    </source>
</evidence>
<keyword evidence="6 10" id="KW-0573">Peptidoglycan synthesis</keyword>
<reference evidence="13 14" key="1">
    <citation type="submission" date="2020-08" db="EMBL/GenBank/DDBJ databases">
        <title>Genome public.</title>
        <authorList>
            <person name="Liu C."/>
            <person name="Sun Q."/>
        </authorList>
    </citation>
    <scope>NUCLEOTIDE SEQUENCE [LARGE SCALE GENOMIC DNA]</scope>
    <source>
        <strain evidence="13 14">NSJ-26</strain>
    </source>
</reference>
<dbReference type="GO" id="GO:0005886">
    <property type="term" value="C:plasma membrane"/>
    <property type="evidence" value="ECO:0007669"/>
    <property type="project" value="UniProtKB-SubCell"/>
</dbReference>
<dbReference type="HAMAP" id="MF_00033">
    <property type="entry name" value="MurG"/>
    <property type="match status" value="1"/>
</dbReference>
<evidence type="ECO:0000259" key="12">
    <source>
        <dbReference type="Pfam" id="PF04101"/>
    </source>
</evidence>
<keyword evidence="4 10" id="KW-0808">Transferase</keyword>
<dbReference type="GO" id="GO:0009252">
    <property type="term" value="P:peptidoglycan biosynthetic process"/>
    <property type="evidence" value="ECO:0007669"/>
    <property type="project" value="UniProtKB-UniRule"/>
</dbReference>
<feature type="domain" description="Glycosyltransferase family 28 N-terminal" evidence="11">
    <location>
        <begin position="4"/>
        <end position="142"/>
    </location>
</feature>
<organism evidence="13 14">
    <name type="scientific">Wansuia hejianensis</name>
    <dbReference type="NCBI Taxonomy" id="2763667"/>
    <lineage>
        <taxon>Bacteria</taxon>
        <taxon>Bacillati</taxon>
        <taxon>Bacillota</taxon>
        <taxon>Clostridia</taxon>
        <taxon>Lachnospirales</taxon>
        <taxon>Lachnospiraceae</taxon>
        <taxon>Wansuia</taxon>
    </lineage>
</organism>
<keyword evidence="7 10" id="KW-0472">Membrane</keyword>
<comment type="function">
    <text evidence="10">Cell wall formation. Catalyzes the transfer of a GlcNAc subunit on undecaprenyl-pyrophosphoryl-MurNAc-pentapeptide (lipid intermediate I) to form undecaprenyl-pyrophosphoryl-MurNAc-(pentapeptide)GlcNAc (lipid intermediate II).</text>
</comment>
<keyword evidence="8 10" id="KW-0131">Cell cycle</keyword>
<dbReference type="InterPro" id="IPR007235">
    <property type="entry name" value="Glyco_trans_28_C"/>
</dbReference>
<evidence type="ECO:0000259" key="11">
    <source>
        <dbReference type="Pfam" id="PF03033"/>
    </source>
</evidence>
<feature type="binding site" evidence="10">
    <location>
        <position position="298"/>
    </location>
    <ligand>
        <name>UDP-N-acetyl-alpha-D-glucosamine</name>
        <dbReference type="ChEBI" id="CHEBI:57705"/>
    </ligand>
</feature>
<dbReference type="Gene3D" id="3.40.50.2000">
    <property type="entry name" value="Glycogen Phosphorylase B"/>
    <property type="match status" value="2"/>
</dbReference>
<sequence length="367" mass="41145">MKYLISGGGTGGHIYPALAIVEEIKKNDTNADILYVGTEEGLEARLVPEAGINFRTIRVTGMPRSLNKESFIAIKELFHGLIESNRIIKEFKPDIVIGTGGYVCGPVVYKAKKNKVPAMIHEQNAFPGITNKILSRYVDRVAVTFEEAIKYFKYPDRVTITGNPIRRKILEVNKNKAYERLDIKSDIPFVLSFGGSGGQKKLNNAILEILMDNKDNNFQLIHITGDRLYNEYMKEIEKNNIKLNENIRILPYLYEMPEALNIADIVIASSGAITLAEISAIGVPSILIPKAYTAENHQEYNARAFEEKKAAIVILEKDINGQILKETIYDLLSNKERLNDMSINSKSIGKIDAAGEIYKIIHELISK</sequence>
<dbReference type="InterPro" id="IPR004276">
    <property type="entry name" value="GlycoTrans_28_N"/>
</dbReference>
<dbReference type="EC" id="2.4.1.227" evidence="10"/>
<gene>
    <name evidence="10 13" type="primary">murG</name>
    <name evidence="13" type="ORF">H8689_06135</name>
</gene>
<protein>
    <recommendedName>
        <fullName evidence="10">UDP-N-acetylglucosamine--N-acetylmuramyl-(pentapeptide) pyrophosphoryl-undecaprenol N-acetylglucosamine transferase</fullName>
        <ecNumber evidence="10">2.4.1.227</ecNumber>
    </recommendedName>
    <alternativeName>
        <fullName evidence="10">Undecaprenyl-PP-MurNAc-pentapeptide-UDPGlcNAc GlcNAc transferase</fullName>
    </alternativeName>
</protein>
<feature type="binding site" evidence="10">
    <location>
        <begin position="10"/>
        <end position="12"/>
    </location>
    <ligand>
        <name>UDP-N-acetyl-alpha-D-glucosamine</name>
        <dbReference type="ChEBI" id="CHEBI:57705"/>
    </ligand>
</feature>
<dbReference type="NCBIfam" id="TIGR01133">
    <property type="entry name" value="murG"/>
    <property type="match status" value="1"/>
</dbReference>
<comment type="pathway">
    <text evidence="10">Cell wall biogenesis; peptidoglycan biosynthesis.</text>
</comment>
<dbReference type="Pfam" id="PF03033">
    <property type="entry name" value="Glyco_transf_28"/>
    <property type="match status" value="1"/>
</dbReference>
<proteinExistence type="inferred from homology"/>
<keyword evidence="3 10" id="KW-0328">Glycosyltransferase</keyword>
<dbReference type="CDD" id="cd03785">
    <property type="entry name" value="GT28_MurG"/>
    <property type="match status" value="1"/>
</dbReference>
<evidence type="ECO:0000256" key="8">
    <source>
        <dbReference type="ARBA" id="ARBA00023306"/>
    </source>
</evidence>
<comment type="subcellular location">
    <subcellularLocation>
        <location evidence="10">Cell membrane</location>
        <topology evidence="10">Peripheral membrane protein</topology>
        <orientation evidence="10">Cytoplasmic side</orientation>
    </subcellularLocation>
</comment>
<dbReference type="GO" id="GO:0050511">
    <property type="term" value="F:undecaprenyldiphospho-muramoylpentapeptide beta-N-acetylglucosaminyltransferase activity"/>
    <property type="evidence" value="ECO:0007669"/>
    <property type="project" value="UniProtKB-UniRule"/>
</dbReference>
<evidence type="ECO:0000256" key="2">
    <source>
        <dbReference type="ARBA" id="ARBA00022618"/>
    </source>
</evidence>
<dbReference type="SUPFAM" id="SSF53756">
    <property type="entry name" value="UDP-Glycosyltransferase/glycogen phosphorylase"/>
    <property type="match status" value="1"/>
</dbReference>
<comment type="catalytic activity">
    <reaction evidence="10">
        <text>di-trans,octa-cis-undecaprenyl diphospho-N-acetyl-alpha-D-muramoyl-L-alanyl-D-glutamyl-meso-2,6-diaminopimeloyl-D-alanyl-D-alanine + UDP-N-acetyl-alpha-D-glucosamine = di-trans,octa-cis-undecaprenyl diphospho-[N-acetyl-alpha-D-glucosaminyl-(1-&gt;4)]-N-acetyl-alpha-D-muramoyl-L-alanyl-D-glutamyl-meso-2,6-diaminopimeloyl-D-alanyl-D-alanine + UDP + H(+)</text>
        <dbReference type="Rhea" id="RHEA:31227"/>
        <dbReference type="ChEBI" id="CHEBI:15378"/>
        <dbReference type="ChEBI" id="CHEBI:57705"/>
        <dbReference type="ChEBI" id="CHEBI:58223"/>
        <dbReference type="ChEBI" id="CHEBI:61387"/>
        <dbReference type="ChEBI" id="CHEBI:61388"/>
        <dbReference type="EC" id="2.4.1.227"/>
    </reaction>
</comment>